<evidence type="ECO:0000259" key="3">
    <source>
        <dbReference type="Pfam" id="PF16040"/>
    </source>
</evidence>
<dbReference type="InterPro" id="IPR032008">
    <property type="entry name" value="APD1-4_N"/>
</dbReference>
<keyword evidence="6" id="KW-1185">Reference proteome</keyword>
<accession>A0ABQ7PU15</accession>
<dbReference type="PANTHER" id="PTHR39077">
    <property type="entry name" value="DUF4793 DOMAIN-CONTAINING PROTEIN"/>
    <property type="match status" value="1"/>
</dbReference>
<feature type="region of interest" description="Disordered" evidence="1">
    <location>
        <begin position="425"/>
        <end position="458"/>
    </location>
</feature>
<evidence type="ECO:0000313" key="5">
    <source>
        <dbReference type="EMBL" id="KAG7296459.1"/>
    </source>
</evidence>
<dbReference type="Pfam" id="PF16041">
    <property type="entry name" value="APD1-4_M"/>
    <property type="match status" value="1"/>
</dbReference>
<name>A0ABQ7PU15_PLUXY</name>
<gene>
    <name evidence="5" type="ORF">JYU34_020202</name>
</gene>
<feature type="domain" description="E3 ubiquitin-protein ligase APD1-4 N-terminal" evidence="3">
    <location>
        <begin position="14"/>
        <end position="83"/>
    </location>
</feature>
<comment type="caution">
    <text evidence="5">The sequence shown here is derived from an EMBL/GenBank/DDBJ whole genome shotgun (WGS) entry which is preliminary data.</text>
</comment>
<sequence length="654" mass="74263">MLRLLMYRQVVKSNTTFNAFVVPSSPELSSALVNVSMTRHMELQADMKEYWGFYLLHGSTVTVSACVSWPGASLIMIRGYKHLQECAYIGDDSSEEVDELIKAEELGLLTKDDLVEKLAQLKKLDGRANQPDNMKRHKAGVSFHDPSHAENVTSSDPVPSDDITDHDPKELREILDHLHAVRQAIKDKVTAEFRLPAHLVAVAAMHRFRDTNVDRDEQQWLTFKDLDKHNKSYENAGDMKTEVESKEPIYTDKDRTTGIPRSHENLTAINQENVQPISDKNSANSEKLNKTIRLTTTERIEKSYKETELKATNRNKINETGIESIHTQEDLQRLEKEAETKTLQDEKEPDPDSKEIFEDVLKRLQSLGTRGQRVLRRLQKSMGIKEETTNSIEGSAIMDQVVGSSEELDRLRRVLVEAIDEERTKAMEKKTSSSPGESRSRRELVLGAPTLEQTLNEDDEARDYAGEEGLEPDGFAEHHTVVNETSPLDMSNSEFWSSFSSSEEALLECDGLILNLPLTPHTRCAAGASEAERLAAAQRNAITYRVPANGYYFFVFNSENEVQTNFINVRFDLQKTRYDVARTALRECRNSTERCDLKLDMFSSQKVVLELPLRNNDSLWNEQFVVISECEPRTSIYLVCAISVPLLILVFAFQ</sequence>
<dbReference type="InterPro" id="IPR032010">
    <property type="entry name" value="APD1-4_M"/>
</dbReference>
<evidence type="ECO:0000313" key="6">
    <source>
        <dbReference type="Proteomes" id="UP000823941"/>
    </source>
</evidence>
<evidence type="ECO:0000256" key="2">
    <source>
        <dbReference type="SAM" id="Phobius"/>
    </source>
</evidence>
<dbReference type="Pfam" id="PF16040">
    <property type="entry name" value="APD1-4_N"/>
    <property type="match status" value="1"/>
</dbReference>
<keyword evidence="2" id="KW-1133">Transmembrane helix</keyword>
<evidence type="ECO:0008006" key="7">
    <source>
        <dbReference type="Google" id="ProtNLM"/>
    </source>
</evidence>
<proteinExistence type="predicted"/>
<dbReference type="EMBL" id="JAHIBW010000028">
    <property type="protein sequence ID" value="KAG7296459.1"/>
    <property type="molecule type" value="Genomic_DNA"/>
</dbReference>
<protein>
    <recommendedName>
        <fullName evidence="7">E3 ubiquitin-protein ligase APD1-4 middle domain-containing protein</fullName>
    </recommendedName>
</protein>
<dbReference type="Proteomes" id="UP000823941">
    <property type="component" value="Chromosome 28"/>
</dbReference>
<feature type="region of interest" description="Disordered" evidence="1">
    <location>
        <begin position="141"/>
        <end position="161"/>
    </location>
</feature>
<keyword evidence="2" id="KW-0472">Membrane</keyword>
<evidence type="ECO:0000256" key="1">
    <source>
        <dbReference type="SAM" id="MobiDB-lite"/>
    </source>
</evidence>
<organism evidence="5 6">
    <name type="scientific">Plutella xylostella</name>
    <name type="common">Diamondback moth</name>
    <name type="synonym">Plutella maculipennis</name>
    <dbReference type="NCBI Taxonomy" id="51655"/>
    <lineage>
        <taxon>Eukaryota</taxon>
        <taxon>Metazoa</taxon>
        <taxon>Ecdysozoa</taxon>
        <taxon>Arthropoda</taxon>
        <taxon>Hexapoda</taxon>
        <taxon>Insecta</taxon>
        <taxon>Pterygota</taxon>
        <taxon>Neoptera</taxon>
        <taxon>Endopterygota</taxon>
        <taxon>Lepidoptera</taxon>
        <taxon>Glossata</taxon>
        <taxon>Ditrysia</taxon>
        <taxon>Yponomeutoidea</taxon>
        <taxon>Plutellidae</taxon>
        <taxon>Plutella</taxon>
    </lineage>
</organism>
<evidence type="ECO:0000259" key="4">
    <source>
        <dbReference type="Pfam" id="PF16041"/>
    </source>
</evidence>
<dbReference type="PANTHER" id="PTHR39077:SF1">
    <property type="entry name" value="E3 UBIQUITIN-PROTEIN LIGASE APD1-4 MIDDLE DOMAIN-CONTAINING PROTEIN"/>
    <property type="match status" value="1"/>
</dbReference>
<keyword evidence="2" id="KW-0812">Transmembrane</keyword>
<reference evidence="5 6" key="1">
    <citation type="submission" date="2021-06" db="EMBL/GenBank/DDBJ databases">
        <title>A haploid diamondback moth (Plutella xylostella L.) genome assembly resolves 31 chromosomes and identifies a diamide resistance mutation.</title>
        <authorList>
            <person name="Ward C.M."/>
            <person name="Perry K.D."/>
            <person name="Baker G."/>
            <person name="Powis K."/>
            <person name="Heckel D.G."/>
            <person name="Baxter S.W."/>
        </authorList>
    </citation>
    <scope>NUCLEOTIDE SEQUENCE [LARGE SCALE GENOMIC DNA]</scope>
    <source>
        <strain evidence="5 6">LV</strain>
        <tissue evidence="5">Single pupa</tissue>
    </source>
</reference>
<feature type="domain" description="E3 ubiquitin-protein ligase APD1-4 middle" evidence="4">
    <location>
        <begin position="542"/>
        <end position="651"/>
    </location>
</feature>
<feature type="transmembrane region" description="Helical" evidence="2">
    <location>
        <begin position="635"/>
        <end position="653"/>
    </location>
</feature>